<evidence type="ECO:0000313" key="4">
    <source>
        <dbReference type="Proteomes" id="UP001304298"/>
    </source>
</evidence>
<dbReference type="EMBL" id="JAYFSI010000002">
    <property type="protein sequence ID" value="MEA5360794.1"/>
    <property type="molecule type" value="Genomic_DNA"/>
</dbReference>
<gene>
    <name evidence="3" type="ORF">VA596_14700</name>
</gene>
<dbReference type="Pfam" id="PF19124">
    <property type="entry name" value="DUF5808"/>
    <property type="match status" value="1"/>
</dbReference>
<evidence type="ECO:0000313" key="3">
    <source>
        <dbReference type="EMBL" id="MEA5360794.1"/>
    </source>
</evidence>
<comment type="caution">
    <text evidence="3">The sequence shown here is derived from an EMBL/GenBank/DDBJ whole genome shotgun (WGS) entry which is preliminary data.</text>
</comment>
<dbReference type="Proteomes" id="UP001304298">
    <property type="component" value="Unassembled WGS sequence"/>
</dbReference>
<feature type="compositionally biased region" description="Basic and acidic residues" evidence="1">
    <location>
        <begin position="1"/>
        <end position="12"/>
    </location>
</feature>
<name>A0ABU5R4P6_9PSEU</name>
<proteinExistence type="predicted"/>
<evidence type="ECO:0000256" key="1">
    <source>
        <dbReference type="SAM" id="MobiDB-lite"/>
    </source>
</evidence>
<reference evidence="3 4" key="1">
    <citation type="submission" date="2023-12" db="EMBL/GenBank/DDBJ databases">
        <title>Amycolatopsis sp. V23-08.</title>
        <authorList>
            <person name="Somphong A."/>
        </authorList>
    </citation>
    <scope>NUCLEOTIDE SEQUENCE [LARGE SCALE GENOMIC DNA]</scope>
    <source>
        <strain evidence="3 4">V23-08</strain>
    </source>
</reference>
<protein>
    <submittedName>
        <fullName evidence="3">DUF5808 domain-containing protein</fullName>
    </submittedName>
</protein>
<feature type="region of interest" description="Disordered" evidence="1">
    <location>
        <begin position="1"/>
        <end position="27"/>
    </location>
</feature>
<accession>A0ABU5R4P6</accession>
<dbReference type="RefSeq" id="WP_323327247.1">
    <property type="nucleotide sequence ID" value="NZ_JAYFSI010000002.1"/>
</dbReference>
<keyword evidence="4" id="KW-1185">Reference proteome</keyword>
<organism evidence="3 4">
    <name type="scientific">Amycolatopsis heterodermiae</name>
    <dbReference type="NCBI Taxonomy" id="3110235"/>
    <lineage>
        <taxon>Bacteria</taxon>
        <taxon>Bacillati</taxon>
        <taxon>Actinomycetota</taxon>
        <taxon>Actinomycetes</taxon>
        <taxon>Pseudonocardiales</taxon>
        <taxon>Pseudonocardiaceae</taxon>
        <taxon>Amycolatopsis</taxon>
    </lineage>
</organism>
<evidence type="ECO:0000259" key="2">
    <source>
        <dbReference type="Pfam" id="PF19124"/>
    </source>
</evidence>
<sequence length="74" mass="8701">MAGTPEDGKRPIEPQGHAAGMPYDWRPPTTERLAARLWNADDPRFFTPKTFGWGYDVNIYWLAHPMRFVRARRR</sequence>
<feature type="domain" description="DUF5808" evidence="2">
    <location>
        <begin position="41"/>
        <end position="65"/>
    </location>
</feature>
<dbReference type="InterPro" id="IPR043831">
    <property type="entry name" value="DUF5808"/>
</dbReference>